<evidence type="ECO:0000313" key="2">
    <source>
        <dbReference type="Proteomes" id="UP000245207"/>
    </source>
</evidence>
<accession>A0A2U1N100</accession>
<dbReference type="Proteomes" id="UP000245207">
    <property type="component" value="Unassembled WGS sequence"/>
</dbReference>
<organism evidence="1 2">
    <name type="scientific">Artemisia annua</name>
    <name type="common">Sweet wormwood</name>
    <dbReference type="NCBI Taxonomy" id="35608"/>
    <lineage>
        <taxon>Eukaryota</taxon>
        <taxon>Viridiplantae</taxon>
        <taxon>Streptophyta</taxon>
        <taxon>Embryophyta</taxon>
        <taxon>Tracheophyta</taxon>
        <taxon>Spermatophyta</taxon>
        <taxon>Magnoliopsida</taxon>
        <taxon>eudicotyledons</taxon>
        <taxon>Gunneridae</taxon>
        <taxon>Pentapetalae</taxon>
        <taxon>asterids</taxon>
        <taxon>campanulids</taxon>
        <taxon>Asterales</taxon>
        <taxon>Asteraceae</taxon>
        <taxon>Asteroideae</taxon>
        <taxon>Anthemideae</taxon>
        <taxon>Artemisiinae</taxon>
        <taxon>Artemisia</taxon>
    </lineage>
</organism>
<keyword evidence="2" id="KW-1185">Reference proteome</keyword>
<reference evidence="1 2" key="1">
    <citation type="journal article" date="2018" name="Mol. Plant">
        <title>The genome of Artemisia annua provides insight into the evolution of Asteraceae family and artemisinin biosynthesis.</title>
        <authorList>
            <person name="Shen Q."/>
            <person name="Zhang L."/>
            <person name="Liao Z."/>
            <person name="Wang S."/>
            <person name="Yan T."/>
            <person name="Shi P."/>
            <person name="Liu M."/>
            <person name="Fu X."/>
            <person name="Pan Q."/>
            <person name="Wang Y."/>
            <person name="Lv Z."/>
            <person name="Lu X."/>
            <person name="Zhang F."/>
            <person name="Jiang W."/>
            <person name="Ma Y."/>
            <person name="Chen M."/>
            <person name="Hao X."/>
            <person name="Li L."/>
            <person name="Tang Y."/>
            <person name="Lv G."/>
            <person name="Zhou Y."/>
            <person name="Sun X."/>
            <person name="Brodelius P.E."/>
            <person name="Rose J.K.C."/>
            <person name="Tang K."/>
        </authorList>
    </citation>
    <scope>NUCLEOTIDE SEQUENCE [LARGE SCALE GENOMIC DNA]</scope>
    <source>
        <strain evidence="2">cv. Huhao1</strain>
        <tissue evidence="1">Leaf</tissue>
    </source>
</reference>
<dbReference type="OrthoDB" id="1109828at2759"/>
<dbReference type="EMBL" id="PKPP01003879">
    <property type="protein sequence ID" value="PWA67195.1"/>
    <property type="molecule type" value="Genomic_DNA"/>
</dbReference>
<comment type="caution">
    <text evidence="1">The sequence shown here is derived from an EMBL/GenBank/DDBJ whole genome shotgun (WGS) entry which is preliminary data.</text>
</comment>
<evidence type="ECO:0000313" key="1">
    <source>
        <dbReference type="EMBL" id="PWA67195.1"/>
    </source>
</evidence>
<name>A0A2U1N100_ARTAN</name>
<sequence length="82" mass="9725">MTIEVKINRKWVFMSVLDLTPLWFFCILIDREGGAIQVNMDVRDMNYFDARHTMNFEAYNELHARKTVRNDILAGGWGPYRL</sequence>
<dbReference type="AlphaFoldDB" id="A0A2U1N100"/>
<protein>
    <submittedName>
        <fullName evidence="1">Uncharacterized protein</fullName>
    </submittedName>
</protein>
<gene>
    <name evidence="1" type="ORF">CTI12_AA319570</name>
</gene>
<proteinExistence type="predicted"/>